<dbReference type="EMBL" id="KN832878">
    <property type="protein sequence ID" value="KIM99811.1"/>
    <property type="molecule type" value="Genomic_DNA"/>
</dbReference>
<reference evidence="2" key="2">
    <citation type="submission" date="2015-01" db="EMBL/GenBank/DDBJ databases">
        <title>Evolutionary Origins and Diversification of the Mycorrhizal Mutualists.</title>
        <authorList>
            <consortium name="DOE Joint Genome Institute"/>
            <consortium name="Mycorrhizal Genomics Consortium"/>
            <person name="Kohler A."/>
            <person name="Kuo A."/>
            <person name="Nagy L.G."/>
            <person name="Floudas D."/>
            <person name="Copeland A."/>
            <person name="Barry K.W."/>
            <person name="Cichocki N."/>
            <person name="Veneault-Fourrey C."/>
            <person name="LaButti K."/>
            <person name="Lindquist E.A."/>
            <person name="Lipzen A."/>
            <person name="Lundell T."/>
            <person name="Morin E."/>
            <person name="Murat C."/>
            <person name="Riley R."/>
            <person name="Ohm R."/>
            <person name="Sun H."/>
            <person name="Tunlid A."/>
            <person name="Henrissat B."/>
            <person name="Grigoriev I.V."/>
            <person name="Hibbett D.S."/>
            <person name="Martin F."/>
        </authorList>
    </citation>
    <scope>NUCLEOTIDE SEQUENCE [LARGE SCALE GENOMIC DNA]</scope>
    <source>
        <strain evidence="2">Zn</strain>
    </source>
</reference>
<keyword evidence="2" id="KW-1185">Reference proteome</keyword>
<gene>
    <name evidence="1" type="ORF">OIDMADRAFT_55714</name>
</gene>
<evidence type="ECO:0000313" key="1">
    <source>
        <dbReference type="EMBL" id="KIM99811.1"/>
    </source>
</evidence>
<dbReference type="OrthoDB" id="3434589at2759"/>
<name>A0A0C3HBR7_OIDMZ</name>
<dbReference type="HOGENOM" id="CLU_058490_2_0_1"/>
<reference evidence="1 2" key="1">
    <citation type="submission" date="2014-04" db="EMBL/GenBank/DDBJ databases">
        <authorList>
            <consortium name="DOE Joint Genome Institute"/>
            <person name="Kuo A."/>
            <person name="Martino E."/>
            <person name="Perotto S."/>
            <person name="Kohler A."/>
            <person name="Nagy L.G."/>
            <person name="Floudas D."/>
            <person name="Copeland A."/>
            <person name="Barry K.W."/>
            <person name="Cichocki N."/>
            <person name="Veneault-Fourrey C."/>
            <person name="LaButti K."/>
            <person name="Lindquist E.A."/>
            <person name="Lipzen A."/>
            <person name="Lundell T."/>
            <person name="Morin E."/>
            <person name="Murat C."/>
            <person name="Sun H."/>
            <person name="Tunlid A."/>
            <person name="Henrissat B."/>
            <person name="Grigoriev I.V."/>
            <person name="Hibbett D.S."/>
            <person name="Martin F."/>
            <person name="Nordberg H.P."/>
            <person name="Cantor M.N."/>
            <person name="Hua S.X."/>
        </authorList>
    </citation>
    <scope>NUCLEOTIDE SEQUENCE [LARGE SCALE GENOMIC DNA]</scope>
    <source>
        <strain evidence="1 2">Zn</strain>
    </source>
</reference>
<dbReference type="Proteomes" id="UP000054321">
    <property type="component" value="Unassembled WGS sequence"/>
</dbReference>
<dbReference type="AlphaFoldDB" id="A0A0C3HBR7"/>
<protein>
    <submittedName>
        <fullName evidence="1">Uncharacterized protein</fullName>
    </submittedName>
</protein>
<dbReference type="InParanoid" id="A0A0C3HBR7"/>
<evidence type="ECO:0000313" key="2">
    <source>
        <dbReference type="Proteomes" id="UP000054321"/>
    </source>
</evidence>
<proteinExistence type="predicted"/>
<sequence>MVANSSLEGSGEDLKSLYNVEAAFKYTSRNGLARALRTFQENSDVTLDHVVLVTGFPPKLFNIEDDNNSLPVKGKSLYFQDLQILILTMKGPIHEFLSLKIHDLFRDKITRMGCWDDLKAIGGATQSLGNVGKEPDQSWGPISTRYTTLVLEVGVSESLRAVDADAQRWIKNGRSVTQVVTVKVYPHKREIIFAIWQGEPGRQAKKDKEIHIEMNGGQLSVRKARQLGLSFKEIFERQPKPGTNEGDVNFSARELGIIAQQVWRQMALYDMISDE</sequence>
<dbReference type="STRING" id="913774.A0A0C3HBR7"/>
<organism evidence="1 2">
    <name type="scientific">Oidiodendron maius (strain Zn)</name>
    <dbReference type="NCBI Taxonomy" id="913774"/>
    <lineage>
        <taxon>Eukaryota</taxon>
        <taxon>Fungi</taxon>
        <taxon>Dikarya</taxon>
        <taxon>Ascomycota</taxon>
        <taxon>Pezizomycotina</taxon>
        <taxon>Leotiomycetes</taxon>
        <taxon>Leotiomycetes incertae sedis</taxon>
        <taxon>Myxotrichaceae</taxon>
        <taxon>Oidiodendron</taxon>
    </lineage>
</organism>
<accession>A0A0C3HBR7</accession>